<dbReference type="InterPro" id="IPR052901">
    <property type="entry name" value="Bact_TGase-like"/>
</dbReference>
<feature type="transmembrane region" description="Helical" evidence="2">
    <location>
        <begin position="89"/>
        <end position="105"/>
    </location>
</feature>
<feature type="domain" description="Transglutaminase-like" evidence="3">
    <location>
        <begin position="509"/>
        <end position="584"/>
    </location>
</feature>
<keyword evidence="2" id="KW-0472">Membrane</keyword>
<dbReference type="InterPro" id="IPR038765">
    <property type="entry name" value="Papain-like_cys_pep_sf"/>
</dbReference>
<reference evidence="4 5" key="1">
    <citation type="submission" date="2016-11" db="EMBL/GenBank/DDBJ databases">
        <authorList>
            <person name="Jaros S."/>
            <person name="Januszkiewicz K."/>
            <person name="Wedrychowicz H."/>
        </authorList>
    </citation>
    <scope>NUCLEOTIDE SEQUENCE [LARGE SCALE GENOMIC DNA]</scope>
    <source>
        <strain evidence="4 5">DSM 17459</strain>
    </source>
</reference>
<accession>A0A1M5A484</accession>
<dbReference type="PANTHER" id="PTHR42736:SF1">
    <property type="entry name" value="PROTEIN-GLUTAMINE GAMMA-GLUTAMYLTRANSFERASE"/>
    <property type="match status" value="1"/>
</dbReference>
<dbReference type="AlphaFoldDB" id="A0A1M5A484"/>
<evidence type="ECO:0000256" key="2">
    <source>
        <dbReference type="SAM" id="Phobius"/>
    </source>
</evidence>
<feature type="compositionally biased region" description="Basic and acidic residues" evidence="1">
    <location>
        <begin position="620"/>
        <end position="645"/>
    </location>
</feature>
<feature type="transmembrane region" description="Helical" evidence="2">
    <location>
        <begin position="66"/>
        <end position="82"/>
    </location>
</feature>
<keyword evidence="2" id="KW-1133">Transmembrane helix</keyword>
<dbReference type="EMBL" id="FQVI01000018">
    <property type="protein sequence ID" value="SHF24756.1"/>
    <property type="molecule type" value="Genomic_DNA"/>
</dbReference>
<dbReference type="STRING" id="1122155.SAMN02745158_03010"/>
<dbReference type="Pfam" id="PF01841">
    <property type="entry name" value="Transglut_core"/>
    <property type="match status" value="1"/>
</dbReference>
<dbReference type="InterPro" id="IPR002931">
    <property type="entry name" value="Transglutaminase-like"/>
</dbReference>
<dbReference type="PANTHER" id="PTHR42736">
    <property type="entry name" value="PROTEIN-GLUTAMINE GAMMA-GLUTAMYLTRANSFERASE"/>
    <property type="match status" value="1"/>
</dbReference>
<evidence type="ECO:0000259" key="3">
    <source>
        <dbReference type="SMART" id="SM00460"/>
    </source>
</evidence>
<dbReference type="Gene3D" id="3.10.620.30">
    <property type="match status" value="1"/>
</dbReference>
<gene>
    <name evidence="4" type="ORF">SAMN02745158_03010</name>
</gene>
<feature type="transmembrane region" description="Helical" evidence="2">
    <location>
        <begin position="146"/>
        <end position="164"/>
    </location>
</feature>
<evidence type="ECO:0000313" key="5">
    <source>
        <dbReference type="Proteomes" id="UP000184245"/>
    </source>
</evidence>
<feature type="transmembrane region" description="Helical" evidence="2">
    <location>
        <begin position="36"/>
        <end position="54"/>
    </location>
</feature>
<evidence type="ECO:0000313" key="4">
    <source>
        <dbReference type="EMBL" id="SHF24756.1"/>
    </source>
</evidence>
<feature type="transmembrane region" description="Helical" evidence="2">
    <location>
        <begin position="668"/>
        <end position="688"/>
    </location>
</feature>
<feature type="region of interest" description="Disordered" evidence="1">
    <location>
        <begin position="600"/>
        <end position="645"/>
    </location>
</feature>
<dbReference type="SUPFAM" id="SSF54001">
    <property type="entry name" value="Cysteine proteinases"/>
    <property type="match status" value="1"/>
</dbReference>
<keyword evidence="5" id="KW-1185">Reference proteome</keyword>
<feature type="transmembrane region" description="Helical" evidence="2">
    <location>
        <begin position="224"/>
        <end position="248"/>
    </location>
</feature>
<dbReference type="OrthoDB" id="9804872at2"/>
<feature type="transmembrane region" description="Helical" evidence="2">
    <location>
        <begin position="171"/>
        <end position="187"/>
    </location>
</feature>
<organism evidence="4 5">
    <name type="scientific">Lactonifactor longoviformis DSM 17459</name>
    <dbReference type="NCBI Taxonomy" id="1122155"/>
    <lineage>
        <taxon>Bacteria</taxon>
        <taxon>Bacillati</taxon>
        <taxon>Bacillota</taxon>
        <taxon>Clostridia</taxon>
        <taxon>Eubacteriales</taxon>
        <taxon>Clostridiaceae</taxon>
        <taxon>Lactonifactor</taxon>
    </lineage>
</organism>
<proteinExistence type="predicted"/>
<protein>
    <submittedName>
        <fullName evidence="4">Transglutaminase-like superfamily protein</fullName>
    </submittedName>
</protein>
<dbReference type="RefSeq" id="WP_072853204.1">
    <property type="nucleotide sequence ID" value="NZ_FQVI01000018.1"/>
</dbReference>
<dbReference type="SMART" id="SM00460">
    <property type="entry name" value="TGc"/>
    <property type="match status" value="1"/>
</dbReference>
<sequence length="807" mass="90684">MLRRKKGKTEGITVSPYTSIEIMSGNEKKSGGTGTLLLTAYLFLFFTGVAYAFISLAELPVSKAGILPFCLASSVVFGIAAFGTYAKGIFYVFVFLVTGGIGFIGRDTLGYGFCVIANRVIAEINRYYSGNMEMFPVNDSDTGACTLSFCFGMFVLMLVISAVLGYWARKWVLGVLIVYILWAGLLMGRVPSAVSLGMLVISYCGMSAVISARNMPLEGDKRSLGAGSAGLFMGILAGILILIAGVVLTPAASPGILKNQKRIYQTVNRIEQQIMSGQFRDWNMFSNVSLPFYTSSGMLDNREITYKGEEELYVILEERPERDIYLRGFVGDEYMGNRWNPVSGSSNLRSHKIQNISHDFLLSNAGTDQRLSRQSMGIQIVNADSSVAYVPYYSYIPDSAVTEGDGAVRSSSGNTQEYEGYFSNFECLEWPSVTDNGTAEPEYRAFVYEQYTLLPREGLKQLRSQCQGQNLAEINDITQYIRNTLHQNTSYSLKINKLPRGEDFAEYFLYGQKRGYCIHYATTAVLMYRMFGIPARYVTGFIVPQNEFQEQEGAYRAVAKDEKSHAWVEIYLDGRGWMPVEVTPGYLPGEEGQEIPELQENTSQEGLDNTGDTPEEEAEDSRGEKESLSGETEAKEKKSVSNSDRKAGIGDRFWDRITGNMSSQAGRAVRYGGTAAASVIFLLLLIMLRRWFLVSRRLRLFGNRNPNLAIIRISHSIYQVLTEAGYDQGDKMWDLQWASYVQDNLPCLEKEEFLAFMTAAQRAAFGKERCSRQEVIDGRKLYRRISRYLYKSFHGWKKLQWKYIKCR</sequence>
<keyword evidence="2" id="KW-0812">Transmembrane</keyword>
<feature type="transmembrane region" description="Helical" evidence="2">
    <location>
        <begin position="193"/>
        <end position="212"/>
    </location>
</feature>
<feature type="compositionally biased region" description="Polar residues" evidence="1">
    <location>
        <begin position="600"/>
        <end position="612"/>
    </location>
</feature>
<dbReference type="Proteomes" id="UP000184245">
    <property type="component" value="Unassembled WGS sequence"/>
</dbReference>
<name>A0A1M5A484_9CLOT</name>
<evidence type="ECO:0000256" key="1">
    <source>
        <dbReference type="SAM" id="MobiDB-lite"/>
    </source>
</evidence>